<accession>A0A918DWU1</accession>
<dbReference type="AlphaFoldDB" id="A0A918DWU1"/>
<reference evidence="1 2" key="1">
    <citation type="journal article" date="2014" name="Int. J. Syst. Evol. Microbiol.">
        <title>Complete genome sequence of Corynebacterium casei LMG S-19264T (=DSM 44701T), isolated from a smear-ripened cheese.</title>
        <authorList>
            <consortium name="US DOE Joint Genome Institute (JGI-PGF)"/>
            <person name="Walter F."/>
            <person name="Albersmeier A."/>
            <person name="Kalinowski J."/>
            <person name="Ruckert C."/>
        </authorList>
    </citation>
    <scope>NUCLEOTIDE SEQUENCE [LARGE SCALE GENOMIC DNA]</scope>
    <source>
        <strain evidence="1 2">CGMCC 1.7286</strain>
    </source>
</reference>
<dbReference type="EMBL" id="BMLT01000009">
    <property type="protein sequence ID" value="GGO85417.1"/>
    <property type="molecule type" value="Genomic_DNA"/>
</dbReference>
<comment type="caution">
    <text evidence="1">The sequence shown here is derived from an EMBL/GenBank/DDBJ whole genome shotgun (WGS) entry which is preliminary data.</text>
</comment>
<dbReference type="GO" id="GO:0008684">
    <property type="term" value="F:2-oxopent-4-enoate hydratase activity"/>
    <property type="evidence" value="ECO:0007669"/>
    <property type="project" value="TreeGrafter"/>
</dbReference>
<organism evidence="1 2">
    <name type="scientific">Marinobacterium nitratireducens</name>
    <dbReference type="NCBI Taxonomy" id="518897"/>
    <lineage>
        <taxon>Bacteria</taxon>
        <taxon>Pseudomonadati</taxon>
        <taxon>Pseudomonadota</taxon>
        <taxon>Gammaproteobacteria</taxon>
        <taxon>Oceanospirillales</taxon>
        <taxon>Oceanospirillaceae</taxon>
        <taxon>Marinobacterium</taxon>
    </lineage>
</organism>
<evidence type="ECO:0000313" key="2">
    <source>
        <dbReference type="Proteomes" id="UP000599578"/>
    </source>
</evidence>
<keyword evidence="2" id="KW-1185">Reference proteome</keyword>
<protein>
    <submittedName>
        <fullName evidence="1">Hydratase/decarboxylase</fullName>
    </submittedName>
</protein>
<dbReference type="InterPro" id="IPR036663">
    <property type="entry name" value="Fumarylacetoacetase_C_sf"/>
</dbReference>
<evidence type="ECO:0000313" key="1">
    <source>
        <dbReference type="EMBL" id="GGO85417.1"/>
    </source>
</evidence>
<name>A0A918DWU1_9GAMM</name>
<dbReference type="Proteomes" id="UP000599578">
    <property type="component" value="Unassembled WGS sequence"/>
</dbReference>
<dbReference type="Gene3D" id="3.90.850.10">
    <property type="entry name" value="Fumarylacetoacetase-like, C-terminal domain"/>
    <property type="match status" value="1"/>
</dbReference>
<dbReference type="PANTHER" id="PTHR30143:SF0">
    <property type="entry name" value="2-KETO-4-PENTENOATE HYDRATASE"/>
    <property type="match status" value="1"/>
</dbReference>
<proteinExistence type="predicted"/>
<dbReference type="PANTHER" id="PTHR30143">
    <property type="entry name" value="ACID HYDRATASE"/>
    <property type="match status" value="1"/>
</dbReference>
<dbReference type="RefSeq" id="WP_188861798.1">
    <property type="nucleotide sequence ID" value="NZ_BMLT01000009.1"/>
</dbReference>
<dbReference type="SUPFAM" id="SSF56529">
    <property type="entry name" value="FAH"/>
    <property type="match status" value="1"/>
</dbReference>
<sequence length="258" mass="28409">MSQSRASVAKIAAALDSARILGHPVPSLPDLEEAGIEDGYRVQQELIAINARRGNAITGWKVAMSNRPAMARFGLDEPIYAPLFADMRLSTDRLPPERTIAPKLEAEVAFILNRDLVDESCSDETILAAIGSVAPAFEVADSRSPGWAFDIATFVADNAVASYYLMGELQPFTPEFAFDELQCVLISDGVRREGSSANLIRCPRHSMVEMVRALIERYGAVRAGQHFLTGSLTKPLDMVPDTTYRLEMFDQALKLEFR</sequence>
<dbReference type="GO" id="GO:0005737">
    <property type="term" value="C:cytoplasm"/>
    <property type="evidence" value="ECO:0007669"/>
    <property type="project" value="TreeGrafter"/>
</dbReference>
<gene>
    <name evidence="1" type="ORF">GCM10011348_33900</name>
</gene>
<dbReference type="InterPro" id="IPR050772">
    <property type="entry name" value="Hydratase-Decarb/MhpD_sf"/>
</dbReference>